<sequence length="702" mass="80588">DDIMTEYHPSSYIPWRIQPFEEYGQEDNEAPSPPMSKSPWEPFQTRADFEFAEIALKSSLKWDQIDSLIKLINAVATGSMRFSLTSEAQLRDVWDAASNQLTPFEKHTITVPYKNETREFNVYGQDVWEWVLDLLKNPTLSQHWHWNPTRLYRYTGSDWERLIHEPWTGDRLWEVQSKLPPGATAFGIIIYADKTRLSSFGTQKGYPVVARVAHLPAEIRNSKGVGGGCVVGWLPIVDNDSAEDGKTSFADFKRVVWHKGFLPFMNNVAQHSRTGYHVKCADEILRWIWIFILILSADYEEQCFMALIHGANGLCPCPICLVPSSQLADVSVEHPLRTSAGSAEYLLLCCLHSYLVLNMYLSFEVHTSRRLAEGQEELLRFSKLIKEYSSKMGGSKNWNFPKAHSHQHAFQDIKEKGVTRNYNTKPNEKMHRSLKKAYQQTNYKDIADQILTRSHNHQVASLIRSRIDDYDAYIDYMKNGPIQEDIDNDGLSNISFGSAHIHLGAAEKPVEISALRNIPNAHAAFSNFHKHIGSFLGSFLAAQGLRFANYPVKVTEYRLLKVNYESYEMWRTVTDLLRCNPDFHGKPWYDYVLLKTTERPIFAQLIFVFTYLVKNDILYPLALIMPMDGRTGVEHSKDRDLGFYRLKLNPRTQYEIAPLHSIIRGALVVPDYEHSDEFLIVDIIDADMFLRLQSLVSVAKSC</sequence>
<feature type="non-terminal residue" evidence="1">
    <location>
        <position position="1"/>
    </location>
</feature>
<proteinExistence type="predicted"/>
<dbReference type="EMBL" id="KB468124">
    <property type="protein sequence ID" value="PCH42571.1"/>
    <property type="molecule type" value="Genomic_DNA"/>
</dbReference>
<dbReference type="OrthoDB" id="2795925at2759"/>
<dbReference type="Proteomes" id="UP000218811">
    <property type="component" value="Unassembled WGS sequence"/>
</dbReference>
<keyword evidence="2" id="KW-1185">Reference proteome</keyword>
<dbReference type="Pfam" id="PF18759">
    <property type="entry name" value="Plavaka"/>
    <property type="match status" value="1"/>
</dbReference>
<gene>
    <name evidence="1" type="ORF">WOLCODRAFT_71761</name>
</gene>
<accession>A0A2H3JL20</accession>
<protein>
    <submittedName>
        <fullName evidence="1">Uncharacterized protein</fullName>
    </submittedName>
</protein>
<evidence type="ECO:0000313" key="2">
    <source>
        <dbReference type="Proteomes" id="UP000218811"/>
    </source>
</evidence>
<dbReference type="InterPro" id="IPR041078">
    <property type="entry name" value="Plavaka"/>
</dbReference>
<dbReference type="OMA" id="HANTHGY"/>
<dbReference type="STRING" id="742152.A0A2H3JL20"/>
<name>A0A2H3JL20_WOLCO</name>
<organism evidence="1 2">
    <name type="scientific">Wolfiporia cocos (strain MD-104)</name>
    <name type="common">Brown rot fungus</name>
    <dbReference type="NCBI Taxonomy" id="742152"/>
    <lineage>
        <taxon>Eukaryota</taxon>
        <taxon>Fungi</taxon>
        <taxon>Dikarya</taxon>
        <taxon>Basidiomycota</taxon>
        <taxon>Agaricomycotina</taxon>
        <taxon>Agaricomycetes</taxon>
        <taxon>Polyporales</taxon>
        <taxon>Phaeolaceae</taxon>
        <taxon>Wolfiporia</taxon>
    </lineage>
</organism>
<dbReference type="AlphaFoldDB" id="A0A2H3JL20"/>
<evidence type="ECO:0000313" key="1">
    <source>
        <dbReference type="EMBL" id="PCH42571.1"/>
    </source>
</evidence>
<reference evidence="1 2" key="1">
    <citation type="journal article" date="2012" name="Science">
        <title>The Paleozoic origin of enzymatic lignin decomposition reconstructed from 31 fungal genomes.</title>
        <authorList>
            <person name="Floudas D."/>
            <person name="Binder M."/>
            <person name="Riley R."/>
            <person name="Barry K."/>
            <person name="Blanchette R.A."/>
            <person name="Henrissat B."/>
            <person name="Martinez A.T."/>
            <person name="Otillar R."/>
            <person name="Spatafora J.W."/>
            <person name="Yadav J.S."/>
            <person name="Aerts A."/>
            <person name="Benoit I."/>
            <person name="Boyd A."/>
            <person name="Carlson A."/>
            <person name="Copeland A."/>
            <person name="Coutinho P.M."/>
            <person name="de Vries R.P."/>
            <person name="Ferreira P."/>
            <person name="Findley K."/>
            <person name="Foster B."/>
            <person name="Gaskell J."/>
            <person name="Glotzer D."/>
            <person name="Gorecki P."/>
            <person name="Heitman J."/>
            <person name="Hesse C."/>
            <person name="Hori C."/>
            <person name="Igarashi K."/>
            <person name="Jurgens J.A."/>
            <person name="Kallen N."/>
            <person name="Kersten P."/>
            <person name="Kohler A."/>
            <person name="Kuees U."/>
            <person name="Kumar T.K.A."/>
            <person name="Kuo A."/>
            <person name="LaButti K."/>
            <person name="Larrondo L.F."/>
            <person name="Lindquist E."/>
            <person name="Ling A."/>
            <person name="Lombard V."/>
            <person name="Lucas S."/>
            <person name="Lundell T."/>
            <person name="Martin R."/>
            <person name="McLaughlin D.J."/>
            <person name="Morgenstern I."/>
            <person name="Morin E."/>
            <person name="Murat C."/>
            <person name="Nagy L.G."/>
            <person name="Nolan M."/>
            <person name="Ohm R.A."/>
            <person name="Patyshakuliyeva A."/>
            <person name="Rokas A."/>
            <person name="Ruiz-Duenas F.J."/>
            <person name="Sabat G."/>
            <person name="Salamov A."/>
            <person name="Samejima M."/>
            <person name="Schmutz J."/>
            <person name="Slot J.C."/>
            <person name="St John F."/>
            <person name="Stenlid J."/>
            <person name="Sun H."/>
            <person name="Sun S."/>
            <person name="Syed K."/>
            <person name="Tsang A."/>
            <person name="Wiebenga A."/>
            <person name="Young D."/>
            <person name="Pisabarro A."/>
            <person name="Eastwood D.C."/>
            <person name="Martin F."/>
            <person name="Cullen D."/>
            <person name="Grigoriev I.V."/>
            <person name="Hibbett D.S."/>
        </authorList>
    </citation>
    <scope>NUCLEOTIDE SEQUENCE [LARGE SCALE GENOMIC DNA]</scope>
    <source>
        <strain evidence="1 2">MD-104</strain>
    </source>
</reference>